<reference evidence="3 4" key="1">
    <citation type="submission" date="2016-10" db="EMBL/GenBank/DDBJ databases">
        <title>Draft Genome sequence of Roseomonas sp. strain M3.</title>
        <authorList>
            <person name="Subhash Y."/>
            <person name="Lee S."/>
        </authorList>
    </citation>
    <scope>NUCLEOTIDE SEQUENCE [LARGE SCALE GENOMIC DNA]</scope>
    <source>
        <strain evidence="3 4">M3</strain>
    </source>
</reference>
<dbReference type="InterPro" id="IPR008462">
    <property type="entry name" value="CsbD"/>
</dbReference>
<evidence type="ECO:0000313" key="4">
    <source>
        <dbReference type="Proteomes" id="UP000188879"/>
    </source>
</evidence>
<comment type="similarity">
    <text evidence="1">Belongs to the UPF0337 (CsbD) family.</text>
</comment>
<dbReference type="RefSeq" id="WP_076960599.1">
    <property type="nucleotide sequence ID" value="NZ_MLCO01000468.1"/>
</dbReference>
<feature type="domain" description="CsbD-like" evidence="2">
    <location>
        <begin position="4"/>
        <end position="55"/>
    </location>
</feature>
<evidence type="ECO:0000259" key="2">
    <source>
        <dbReference type="Pfam" id="PF05532"/>
    </source>
</evidence>
<accession>A0A1V2GW48</accession>
<dbReference type="Pfam" id="PF05532">
    <property type="entry name" value="CsbD"/>
    <property type="match status" value="1"/>
</dbReference>
<dbReference type="EMBL" id="MLCO01000468">
    <property type="protein sequence ID" value="ONG43663.1"/>
    <property type="molecule type" value="Genomic_DNA"/>
</dbReference>
<dbReference type="SUPFAM" id="SSF69047">
    <property type="entry name" value="Hypothetical protein YjbJ"/>
    <property type="match status" value="1"/>
</dbReference>
<name>A0A1V2GW48_9PROT</name>
<dbReference type="InterPro" id="IPR036629">
    <property type="entry name" value="YjbJ_sf"/>
</dbReference>
<sequence length="78" mass="8297">MDENRVTGAARETVGRVQEAVGGLTGNRDYQARGAANQMQGQAENVLGQLCDNVREQPLTSIAIAAGIGYILGRLRIL</sequence>
<evidence type="ECO:0000256" key="1">
    <source>
        <dbReference type="ARBA" id="ARBA00009129"/>
    </source>
</evidence>
<protein>
    <submittedName>
        <fullName evidence="3">CsbD family protein</fullName>
    </submittedName>
</protein>
<evidence type="ECO:0000313" key="3">
    <source>
        <dbReference type="EMBL" id="ONG43663.1"/>
    </source>
</evidence>
<dbReference type="AlphaFoldDB" id="A0A1V2GW48"/>
<dbReference type="OrthoDB" id="9796058at2"/>
<comment type="caution">
    <text evidence="3">The sequence shown here is derived from an EMBL/GenBank/DDBJ whole genome shotgun (WGS) entry which is preliminary data.</text>
</comment>
<organism evidence="3 4">
    <name type="scientific">Teichococcus deserti</name>
    <dbReference type="NCBI Taxonomy" id="1817963"/>
    <lineage>
        <taxon>Bacteria</taxon>
        <taxon>Pseudomonadati</taxon>
        <taxon>Pseudomonadota</taxon>
        <taxon>Alphaproteobacteria</taxon>
        <taxon>Acetobacterales</taxon>
        <taxon>Roseomonadaceae</taxon>
        <taxon>Roseomonas</taxon>
    </lineage>
</organism>
<gene>
    <name evidence="3" type="ORF">BKE38_28735</name>
</gene>
<dbReference type="Proteomes" id="UP000188879">
    <property type="component" value="Unassembled WGS sequence"/>
</dbReference>
<proteinExistence type="inferred from homology"/>
<dbReference type="Gene3D" id="1.10.1470.10">
    <property type="entry name" value="YjbJ"/>
    <property type="match status" value="1"/>
</dbReference>
<keyword evidence="4" id="KW-1185">Reference proteome</keyword>